<organism evidence="1 2">
    <name type="scientific">Panagrolaimus superbus</name>
    <dbReference type="NCBI Taxonomy" id="310955"/>
    <lineage>
        <taxon>Eukaryota</taxon>
        <taxon>Metazoa</taxon>
        <taxon>Ecdysozoa</taxon>
        <taxon>Nematoda</taxon>
        <taxon>Chromadorea</taxon>
        <taxon>Rhabditida</taxon>
        <taxon>Tylenchina</taxon>
        <taxon>Panagrolaimomorpha</taxon>
        <taxon>Panagrolaimoidea</taxon>
        <taxon>Panagrolaimidae</taxon>
        <taxon>Panagrolaimus</taxon>
    </lineage>
</organism>
<keyword evidence="1" id="KW-1185">Reference proteome</keyword>
<evidence type="ECO:0000313" key="2">
    <source>
        <dbReference type="WBParaSite" id="PSU_v2.g313.t1"/>
    </source>
</evidence>
<name>A0A914YTZ2_9BILA</name>
<protein>
    <submittedName>
        <fullName evidence="2">Uncharacterized protein</fullName>
    </submittedName>
</protein>
<evidence type="ECO:0000313" key="1">
    <source>
        <dbReference type="Proteomes" id="UP000887577"/>
    </source>
</evidence>
<reference evidence="2" key="1">
    <citation type="submission" date="2022-11" db="UniProtKB">
        <authorList>
            <consortium name="WormBaseParasite"/>
        </authorList>
    </citation>
    <scope>IDENTIFICATION</scope>
</reference>
<accession>A0A914YTZ2</accession>
<sequence>MTELEHINYDCRVTDNTDFFNNVKFLDHCNDHTFKSIFLNVNGFPATDYYFRQIEMILQRLSAKGGCATILTEEHIDDTMYDLLMKNNYDYVGTATYQTALPPYIFKPYDIFNGLLVNDVLVTIGCLQRNV</sequence>
<proteinExistence type="predicted"/>
<dbReference type="Proteomes" id="UP000887577">
    <property type="component" value="Unplaced"/>
</dbReference>
<dbReference type="AlphaFoldDB" id="A0A914YTZ2"/>
<dbReference type="WBParaSite" id="PSU_v2.g313.t1">
    <property type="protein sequence ID" value="PSU_v2.g313.t1"/>
    <property type="gene ID" value="PSU_v2.g313"/>
</dbReference>